<feature type="signal peptide" evidence="1">
    <location>
        <begin position="1"/>
        <end position="19"/>
    </location>
</feature>
<dbReference type="RefSeq" id="WP_382311845.1">
    <property type="nucleotide sequence ID" value="NZ_JBHUFD010000001.1"/>
</dbReference>
<dbReference type="EMBL" id="JBHUFD010000001">
    <property type="protein sequence ID" value="MFD1871528.1"/>
    <property type="molecule type" value="Genomic_DNA"/>
</dbReference>
<evidence type="ECO:0000313" key="2">
    <source>
        <dbReference type="EMBL" id="MFD1871528.1"/>
    </source>
</evidence>
<feature type="chain" id="PRO_5045419102" description="Outer membrane protein beta-barrel domain-containing protein" evidence="1">
    <location>
        <begin position="20"/>
        <end position="240"/>
    </location>
</feature>
<organism evidence="2 3">
    <name type="scientific">Hymenobacter bucti</name>
    <dbReference type="NCBI Taxonomy" id="1844114"/>
    <lineage>
        <taxon>Bacteria</taxon>
        <taxon>Pseudomonadati</taxon>
        <taxon>Bacteroidota</taxon>
        <taxon>Cytophagia</taxon>
        <taxon>Cytophagales</taxon>
        <taxon>Hymenobacteraceae</taxon>
        <taxon>Hymenobacter</taxon>
    </lineage>
</organism>
<gene>
    <name evidence="2" type="ORF">ACFSDX_03770</name>
</gene>
<accession>A0ABW4QPN5</accession>
<evidence type="ECO:0000256" key="1">
    <source>
        <dbReference type="SAM" id="SignalP"/>
    </source>
</evidence>
<evidence type="ECO:0008006" key="4">
    <source>
        <dbReference type="Google" id="ProtNLM"/>
    </source>
</evidence>
<keyword evidence="1" id="KW-0732">Signal</keyword>
<name>A0ABW4QPN5_9BACT</name>
<proteinExistence type="predicted"/>
<comment type="caution">
    <text evidence="2">The sequence shown here is derived from an EMBL/GenBank/DDBJ whole genome shotgun (WGS) entry which is preliminary data.</text>
</comment>
<evidence type="ECO:0000313" key="3">
    <source>
        <dbReference type="Proteomes" id="UP001597197"/>
    </source>
</evidence>
<sequence>MKYLLLALPATLLATQAFGQHIEYSARANAGFSAFRGANATTTTTVSTSTTDGAESSRAVNPYGKRLGTGAGISLRAQRVGKAGLLTAFDLGFDWMQARTDVNAIYYSSASTSYSRPATGTVHLYTPSITAFLGAGWRLGGEKLALDAVVGPELAYVLNAREIGEGSSSVNGGWRTDLSRAPANRLDFRLRGDLTVWRNRVGLLASYSLGFANYQAATTSVPSPDAAVRVARVGLAYRFK</sequence>
<dbReference type="Proteomes" id="UP001597197">
    <property type="component" value="Unassembled WGS sequence"/>
</dbReference>
<reference evidence="3" key="1">
    <citation type="journal article" date="2019" name="Int. J. Syst. Evol. Microbiol.">
        <title>The Global Catalogue of Microorganisms (GCM) 10K type strain sequencing project: providing services to taxonomists for standard genome sequencing and annotation.</title>
        <authorList>
            <consortium name="The Broad Institute Genomics Platform"/>
            <consortium name="The Broad Institute Genome Sequencing Center for Infectious Disease"/>
            <person name="Wu L."/>
            <person name="Ma J."/>
        </authorList>
    </citation>
    <scope>NUCLEOTIDE SEQUENCE [LARGE SCALE GENOMIC DNA]</scope>
    <source>
        <strain evidence="3">CGMCC 1.15795</strain>
    </source>
</reference>
<protein>
    <recommendedName>
        <fullName evidence="4">Outer membrane protein beta-barrel domain-containing protein</fullName>
    </recommendedName>
</protein>
<keyword evidence="3" id="KW-1185">Reference proteome</keyword>